<evidence type="ECO:0000313" key="8">
    <source>
        <dbReference type="EMBL" id="CAB4568066.1"/>
    </source>
</evidence>
<organism evidence="8">
    <name type="scientific">freshwater metagenome</name>
    <dbReference type="NCBI Taxonomy" id="449393"/>
    <lineage>
        <taxon>unclassified sequences</taxon>
        <taxon>metagenomes</taxon>
        <taxon>ecological metagenomes</taxon>
    </lineage>
</organism>
<dbReference type="PANTHER" id="PTHR31272">
    <property type="entry name" value="CYTOCHROME C-TYPE BIOGENESIS PROTEIN HI_1454-RELATED"/>
    <property type="match status" value="1"/>
</dbReference>
<dbReference type="GO" id="GO:0017004">
    <property type="term" value="P:cytochrome complex assembly"/>
    <property type="evidence" value="ECO:0007669"/>
    <property type="project" value="InterPro"/>
</dbReference>
<keyword evidence="3 6" id="KW-0812">Transmembrane</keyword>
<feature type="transmembrane region" description="Helical" evidence="6">
    <location>
        <begin position="179"/>
        <end position="201"/>
    </location>
</feature>
<evidence type="ECO:0000259" key="7">
    <source>
        <dbReference type="Pfam" id="PF02683"/>
    </source>
</evidence>
<dbReference type="EMBL" id="CAEZTD010000099">
    <property type="protein sequence ID" value="CAB4568066.1"/>
    <property type="molecule type" value="Genomic_DNA"/>
</dbReference>
<feature type="transmembrane region" description="Helical" evidence="6">
    <location>
        <begin position="65"/>
        <end position="94"/>
    </location>
</feature>
<dbReference type="PANTHER" id="PTHR31272:SF4">
    <property type="entry name" value="CYTOCHROME C-TYPE BIOGENESIS PROTEIN HI_1454-RELATED"/>
    <property type="match status" value="1"/>
</dbReference>
<feature type="transmembrane region" description="Helical" evidence="6">
    <location>
        <begin position="100"/>
        <end position="121"/>
    </location>
</feature>
<feature type="domain" description="Cytochrome C biogenesis protein transmembrane" evidence="7">
    <location>
        <begin position="10"/>
        <end position="197"/>
    </location>
</feature>
<dbReference type="InterPro" id="IPR003834">
    <property type="entry name" value="Cyt_c_assmbl_TM_dom"/>
</dbReference>
<dbReference type="AlphaFoldDB" id="A0A6J6DX14"/>
<comment type="subcellular location">
    <subcellularLocation>
        <location evidence="1">Membrane</location>
        <topology evidence="1">Multi-pass membrane protein</topology>
    </subcellularLocation>
</comment>
<sequence length="252" mass="26185">MGAIVYSGDLWLAMLVALAAGLVSFASPCVLPLVPGYLGYVGGYADGAARSAAAGANERARRVRLVLGATLFVLGFTVVFVAFGILFGAAGAAIRPWLDPITRILGIGVIVLGLVFVGFFTRFQRTAKLPLRPATGLIGAPLLGIVFGLGWTPCIGPALAAVFALSLDGASPGRGAVLAIAYCVGLGFPFILLALGFDWATRSFVLLKRNIRTINIVGGVMLIVIGALMVTGLWSIWMSELQAVMSSYVPAI</sequence>
<evidence type="ECO:0000256" key="5">
    <source>
        <dbReference type="ARBA" id="ARBA00023136"/>
    </source>
</evidence>
<keyword evidence="4 6" id="KW-1133">Transmembrane helix</keyword>
<gene>
    <name evidence="8" type="ORF">UFOPK1591_01145</name>
</gene>
<feature type="transmembrane region" description="Helical" evidence="6">
    <location>
        <begin position="213"/>
        <end position="237"/>
    </location>
</feature>
<evidence type="ECO:0000256" key="2">
    <source>
        <dbReference type="ARBA" id="ARBA00006143"/>
    </source>
</evidence>
<proteinExistence type="inferred from homology"/>
<dbReference type="GO" id="GO:0016020">
    <property type="term" value="C:membrane"/>
    <property type="evidence" value="ECO:0007669"/>
    <property type="project" value="UniProtKB-SubCell"/>
</dbReference>
<evidence type="ECO:0000256" key="4">
    <source>
        <dbReference type="ARBA" id="ARBA00022989"/>
    </source>
</evidence>
<dbReference type="Pfam" id="PF02683">
    <property type="entry name" value="DsbD_TM"/>
    <property type="match status" value="1"/>
</dbReference>
<evidence type="ECO:0000256" key="1">
    <source>
        <dbReference type="ARBA" id="ARBA00004141"/>
    </source>
</evidence>
<dbReference type="InterPro" id="IPR051790">
    <property type="entry name" value="Cytochrome_c-biogenesis_DsbD"/>
</dbReference>
<comment type="similarity">
    <text evidence="2">Belongs to the DsbD family.</text>
</comment>
<name>A0A6J6DX14_9ZZZZ</name>
<keyword evidence="5 6" id="KW-0472">Membrane</keyword>
<evidence type="ECO:0000256" key="3">
    <source>
        <dbReference type="ARBA" id="ARBA00022692"/>
    </source>
</evidence>
<reference evidence="8" key="1">
    <citation type="submission" date="2020-05" db="EMBL/GenBank/DDBJ databases">
        <authorList>
            <person name="Chiriac C."/>
            <person name="Salcher M."/>
            <person name="Ghai R."/>
            <person name="Kavagutti S V."/>
        </authorList>
    </citation>
    <scope>NUCLEOTIDE SEQUENCE</scope>
</reference>
<evidence type="ECO:0000256" key="6">
    <source>
        <dbReference type="SAM" id="Phobius"/>
    </source>
</evidence>
<accession>A0A6J6DX14</accession>
<protein>
    <submittedName>
        <fullName evidence="8">Unannotated protein</fullName>
    </submittedName>
</protein>
<feature type="transmembrane region" description="Helical" evidence="6">
    <location>
        <begin position="142"/>
        <end position="167"/>
    </location>
</feature>